<keyword evidence="2" id="KW-0645">Protease</keyword>
<dbReference type="PANTHER" id="PTHR47359">
    <property type="entry name" value="PEPTIDOGLYCAN DL-ENDOPEPTIDASE CWLO"/>
    <property type="match status" value="1"/>
</dbReference>
<comment type="caution">
    <text evidence="7">The sequence shown here is derived from an EMBL/GenBank/DDBJ whole genome shotgun (WGS) entry which is preliminary data.</text>
</comment>
<evidence type="ECO:0000259" key="6">
    <source>
        <dbReference type="PROSITE" id="PS51935"/>
    </source>
</evidence>
<evidence type="ECO:0000256" key="3">
    <source>
        <dbReference type="ARBA" id="ARBA00022801"/>
    </source>
</evidence>
<keyword evidence="5" id="KW-0732">Signal</keyword>
<dbReference type="EMBL" id="JBHEZZ010000004">
    <property type="protein sequence ID" value="MFC1401728.1"/>
    <property type="molecule type" value="Genomic_DNA"/>
</dbReference>
<dbReference type="PROSITE" id="PS51935">
    <property type="entry name" value="NLPC_P60"/>
    <property type="match status" value="1"/>
</dbReference>
<dbReference type="SUPFAM" id="SSF54001">
    <property type="entry name" value="Cysteine proteinases"/>
    <property type="match status" value="1"/>
</dbReference>
<gene>
    <name evidence="7" type="ORF">ACEZDJ_10550</name>
</gene>
<evidence type="ECO:0000256" key="4">
    <source>
        <dbReference type="ARBA" id="ARBA00022807"/>
    </source>
</evidence>
<dbReference type="RefSeq" id="WP_030262101.1">
    <property type="nucleotide sequence ID" value="NZ_JBHEZZ010000004.1"/>
</dbReference>
<dbReference type="Proteomes" id="UP001592528">
    <property type="component" value="Unassembled WGS sequence"/>
</dbReference>
<dbReference type="InterPro" id="IPR000064">
    <property type="entry name" value="NLP_P60_dom"/>
</dbReference>
<name>A0ABV6UJT9_9ACTN</name>
<keyword evidence="8" id="KW-1185">Reference proteome</keyword>
<evidence type="ECO:0000256" key="1">
    <source>
        <dbReference type="ARBA" id="ARBA00007074"/>
    </source>
</evidence>
<feature type="chain" id="PRO_5047459751" evidence="5">
    <location>
        <begin position="41"/>
        <end position="157"/>
    </location>
</feature>
<evidence type="ECO:0000256" key="2">
    <source>
        <dbReference type="ARBA" id="ARBA00022670"/>
    </source>
</evidence>
<organism evidence="7 8">
    <name type="scientific">Streptacidiphilus cavernicola</name>
    <dbReference type="NCBI Taxonomy" id="3342716"/>
    <lineage>
        <taxon>Bacteria</taxon>
        <taxon>Bacillati</taxon>
        <taxon>Actinomycetota</taxon>
        <taxon>Actinomycetes</taxon>
        <taxon>Kitasatosporales</taxon>
        <taxon>Streptomycetaceae</taxon>
        <taxon>Streptacidiphilus</taxon>
    </lineage>
</organism>
<keyword evidence="4" id="KW-0788">Thiol protease</keyword>
<protein>
    <submittedName>
        <fullName evidence="7">C40 family peptidase</fullName>
    </submittedName>
</protein>
<dbReference type="InterPro" id="IPR051794">
    <property type="entry name" value="PG_Endopeptidase_C40"/>
</dbReference>
<comment type="similarity">
    <text evidence="1">Belongs to the peptidase C40 family.</text>
</comment>
<evidence type="ECO:0000313" key="8">
    <source>
        <dbReference type="Proteomes" id="UP001592528"/>
    </source>
</evidence>
<accession>A0ABV6UJT9</accession>
<dbReference type="Gene3D" id="3.90.1720.10">
    <property type="entry name" value="endopeptidase domain like (from Nostoc punctiforme)"/>
    <property type="match status" value="1"/>
</dbReference>
<dbReference type="InterPro" id="IPR038765">
    <property type="entry name" value="Papain-like_cys_pep_sf"/>
</dbReference>
<keyword evidence="3" id="KW-0378">Hydrolase</keyword>
<feature type="domain" description="NlpC/P60" evidence="6">
    <location>
        <begin position="41"/>
        <end position="157"/>
    </location>
</feature>
<sequence length="157" mass="16846">MTASVLNHAPSRRWRAGVTTALTVAAFAGSTLLASSPADAATIEAKALNIAASKHGDPYRYGAAGPNRFDCSGLTYYSFKHAGKSLPRTAQAQYNSVQHISKAALRPGDLVFFHSGGSVYHVGIYAGGGRIWHAPYTGSYVKLEKIWTSAVWYGRIR</sequence>
<feature type="signal peptide" evidence="5">
    <location>
        <begin position="1"/>
        <end position="40"/>
    </location>
</feature>
<dbReference type="Pfam" id="PF00877">
    <property type="entry name" value="NLPC_P60"/>
    <property type="match status" value="1"/>
</dbReference>
<dbReference type="PANTHER" id="PTHR47359:SF3">
    <property type="entry name" value="NLP_P60 DOMAIN-CONTAINING PROTEIN-RELATED"/>
    <property type="match status" value="1"/>
</dbReference>
<reference evidence="7 8" key="1">
    <citation type="submission" date="2024-09" db="EMBL/GenBank/DDBJ databases">
        <authorList>
            <person name="Lee S.D."/>
        </authorList>
    </citation>
    <scope>NUCLEOTIDE SEQUENCE [LARGE SCALE GENOMIC DNA]</scope>
    <source>
        <strain evidence="7 8">N1-5</strain>
    </source>
</reference>
<evidence type="ECO:0000256" key="5">
    <source>
        <dbReference type="SAM" id="SignalP"/>
    </source>
</evidence>
<proteinExistence type="inferred from homology"/>
<evidence type="ECO:0000313" key="7">
    <source>
        <dbReference type="EMBL" id="MFC1401728.1"/>
    </source>
</evidence>